<dbReference type="PANTHER" id="PTHR46148">
    <property type="entry name" value="CHROMO DOMAIN-CONTAINING PROTEIN"/>
    <property type="match status" value="1"/>
</dbReference>
<comment type="caution">
    <text evidence="3">The sequence shown here is derived from an EMBL/GenBank/DDBJ whole genome shotgun (WGS) entry which is preliminary data.</text>
</comment>
<evidence type="ECO:0000259" key="2">
    <source>
        <dbReference type="Pfam" id="PF24626"/>
    </source>
</evidence>
<reference evidence="3" key="1">
    <citation type="submission" date="2018-05" db="EMBL/GenBank/DDBJ databases">
        <title>Draft genome of Mucuna pruriens seed.</title>
        <authorList>
            <person name="Nnadi N.E."/>
            <person name="Vos R."/>
            <person name="Hasami M.H."/>
            <person name="Devisetty U.K."/>
            <person name="Aguiy J.C."/>
        </authorList>
    </citation>
    <scope>NUCLEOTIDE SEQUENCE [LARGE SCALE GENOMIC DNA]</scope>
    <source>
        <strain evidence="3">JCA_2017</strain>
    </source>
</reference>
<accession>A0A371FC50</accession>
<protein>
    <recommendedName>
        <fullName evidence="2">Tf2-1-like SH3-like domain-containing protein</fullName>
    </recommendedName>
</protein>
<evidence type="ECO:0000256" key="1">
    <source>
        <dbReference type="SAM" id="Phobius"/>
    </source>
</evidence>
<feature type="domain" description="Tf2-1-like SH3-like" evidence="2">
    <location>
        <begin position="60"/>
        <end position="123"/>
    </location>
</feature>
<keyword evidence="1" id="KW-0812">Transmembrane</keyword>
<gene>
    <name evidence="3" type="ORF">CR513_44200</name>
</gene>
<evidence type="ECO:0000313" key="3">
    <source>
        <dbReference type="EMBL" id="RDX75874.1"/>
    </source>
</evidence>
<dbReference type="Pfam" id="PF24626">
    <property type="entry name" value="SH3_Tf2-1"/>
    <property type="match status" value="1"/>
</dbReference>
<keyword evidence="1" id="KW-0472">Membrane</keyword>
<dbReference type="OrthoDB" id="1410086at2759"/>
<dbReference type="InterPro" id="IPR056924">
    <property type="entry name" value="SH3_Tf2-1"/>
</dbReference>
<feature type="non-terminal residue" evidence="3">
    <location>
        <position position="164"/>
    </location>
</feature>
<evidence type="ECO:0000313" key="4">
    <source>
        <dbReference type="Proteomes" id="UP000257109"/>
    </source>
</evidence>
<dbReference type="AlphaFoldDB" id="A0A371FC50"/>
<dbReference type="PANTHER" id="PTHR46148:SF60">
    <property type="entry name" value="CHROMO DOMAIN-CONTAINING PROTEIN"/>
    <property type="match status" value="1"/>
</dbReference>
<keyword evidence="1" id="KW-1133">Transmembrane helix</keyword>
<feature type="transmembrane region" description="Helical" evidence="1">
    <location>
        <begin position="63"/>
        <end position="83"/>
    </location>
</feature>
<feature type="non-terminal residue" evidence="3">
    <location>
        <position position="1"/>
    </location>
</feature>
<dbReference type="EMBL" id="QJKJ01009691">
    <property type="protein sequence ID" value="RDX75874.1"/>
    <property type="molecule type" value="Genomic_DNA"/>
</dbReference>
<proteinExistence type="predicted"/>
<organism evidence="3 4">
    <name type="scientific">Mucuna pruriens</name>
    <name type="common">Velvet bean</name>
    <name type="synonym">Dolichos pruriens</name>
    <dbReference type="NCBI Taxonomy" id="157652"/>
    <lineage>
        <taxon>Eukaryota</taxon>
        <taxon>Viridiplantae</taxon>
        <taxon>Streptophyta</taxon>
        <taxon>Embryophyta</taxon>
        <taxon>Tracheophyta</taxon>
        <taxon>Spermatophyta</taxon>
        <taxon>Magnoliopsida</taxon>
        <taxon>eudicotyledons</taxon>
        <taxon>Gunneridae</taxon>
        <taxon>Pentapetalae</taxon>
        <taxon>rosids</taxon>
        <taxon>fabids</taxon>
        <taxon>Fabales</taxon>
        <taxon>Fabaceae</taxon>
        <taxon>Papilionoideae</taxon>
        <taxon>50 kb inversion clade</taxon>
        <taxon>NPAAA clade</taxon>
        <taxon>indigoferoid/millettioid clade</taxon>
        <taxon>Phaseoleae</taxon>
        <taxon>Mucuna</taxon>
    </lineage>
</organism>
<sequence>MTPFKSHYGKRCRMPLCWCRDSKHLIMKPELAPQIMEKIKIQNNMRSYADKRRMFEFEEGDHVFLRVILMIGVGITIISKKLIPKFIGPNQILHRIGLVGYLIDLPHFLSNIHNVFHVSQSRKSTYRIEDRRVKQLRGKKLGLVKRYNIGVRGQNVRTTSTTLT</sequence>
<keyword evidence="4" id="KW-1185">Reference proteome</keyword>
<dbReference type="Proteomes" id="UP000257109">
    <property type="component" value="Unassembled WGS sequence"/>
</dbReference>
<name>A0A371FC50_MUCPR</name>